<evidence type="ECO:0000313" key="2">
    <source>
        <dbReference type="EMBL" id="KAF4306042.1"/>
    </source>
</evidence>
<gene>
    <name evidence="2" type="ORF">GTA08_BOTSDO06810</name>
    <name evidence="1" type="ORF">GTA08_BOTSDO11005</name>
</gene>
<comment type="caution">
    <text evidence="1">The sequence shown here is derived from an EMBL/GenBank/DDBJ whole genome shotgun (WGS) entry which is preliminary data.</text>
</comment>
<dbReference type="OrthoDB" id="3932588at2759"/>
<dbReference type="Proteomes" id="UP000572817">
    <property type="component" value="Unassembled WGS sequence"/>
</dbReference>
<dbReference type="AlphaFoldDB" id="A0A8H4MZF9"/>
<evidence type="ECO:0000313" key="3">
    <source>
        <dbReference type="Proteomes" id="UP000572817"/>
    </source>
</evidence>
<name>A0A8H4MZF9_9PEZI</name>
<sequence length="552" mass="63049">MAKRKKNGNRNGGYNHIRSLYTNIQNHNNKKKKKNHSNHPQGKNKAGKCNECGSWDHYADQCNATPEEKKWKAHFNRTNFIPNCPYCGKDNSHFPVNCFKNPSKLSKPNTYNSNNKQQHDHCDFCKRRTNHTFQSCQEVKKWKATVGELIAIAATDLPYCIVCGGNHGWRDCPSGRRERRERELIDKSQRTLMEWIQSPPDTDISRRNVAFCGYCEDFGQHNTRNCYEAVNEYLDNKYNFLSLRFGQAFDSEYSSEDEQLLERGSIKIDGKRKQKVNKPVVEKKCRMCRTVLPKAIKPTDSQPDHEIIVSCVNPRCKQLNVLNVENSDGSTSNRGSNNWGGLNITTREHAARFLADAERDFHPHYARYRVTTDSKGQPYYDGPEILTMNAARHFGTGKYLNNGYWHFNDLGNFQPFFPPATCQFTNVDAAVRAEPNFPINHTRSGLIPFCSGCGLFGTVVDEDEDVVMAQTGPEMEGNYAGSGPGYVVFENPMYRLGGNNSPEQCQYLTGLRCWCGVTRGAEPDIAWVKERKEALPPPPMLLDLTRPRRFLR</sequence>
<dbReference type="EMBL" id="WWBZ02000082">
    <property type="protein sequence ID" value="KAF4301468.1"/>
    <property type="molecule type" value="Genomic_DNA"/>
</dbReference>
<evidence type="ECO:0000313" key="1">
    <source>
        <dbReference type="EMBL" id="KAF4301468.1"/>
    </source>
</evidence>
<proteinExistence type="predicted"/>
<organism evidence="1 3">
    <name type="scientific">Botryosphaeria dothidea</name>
    <dbReference type="NCBI Taxonomy" id="55169"/>
    <lineage>
        <taxon>Eukaryota</taxon>
        <taxon>Fungi</taxon>
        <taxon>Dikarya</taxon>
        <taxon>Ascomycota</taxon>
        <taxon>Pezizomycotina</taxon>
        <taxon>Dothideomycetes</taxon>
        <taxon>Dothideomycetes incertae sedis</taxon>
        <taxon>Botryosphaeriales</taxon>
        <taxon>Botryosphaeriaceae</taxon>
        <taxon>Botryosphaeria</taxon>
    </lineage>
</organism>
<protein>
    <submittedName>
        <fullName evidence="1">Uncharacterized protein</fullName>
    </submittedName>
</protein>
<keyword evidence="3" id="KW-1185">Reference proteome</keyword>
<dbReference type="EMBL" id="WWBZ02000040">
    <property type="protein sequence ID" value="KAF4306042.1"/>
    <property type="molecule type" value="Genomic_DNA"/>
</dbReference>
<reference evidence="1 3" key="1">
    <citation type="submission" date="2020-04" db="EMBL/GenBank/DDBJ databases">
        <title>Genome Assembly and Annotation of Botryosphaeria dothidea sdau 11-99, a Latent Pathogen of Apple Fruit Ring Rot in China.</title>
        <authorList>
            <person name="Yu C."/>
            <person name="Diao Y."/>
            <person name="Lu Q."/>
            <person name="Zhao J."/>
            <person name="Cui S."/>
            <person name="Peng C."/>
            <person name="He B."/>
            <person name="Liu H."/>
        </authorList>
    </citation>
    <scope>NUCLEOTIDE SEQUENCE [LARGE SCALE GENOMIC DNA]</scope>
    <source>
        <strain evidence="3">sdau11-99</strain>
        <strain evidence="1">Sdau11-99</strain>
    </source>
</reference>
<accession>A0A8H4MZF9</accession>